<evidence type="ECO:0000256" key="1">
    <source>
        <dbReference type="SAM" id="MobiDB-lite"/>
    </source>
</evidence>
<keyword evidence="3" id="KW-1185">Reference proteome</keyword>
<name>A0AAP0IXR1_9MAGN</name>
<evidence type="ECO:0000313" key="3">
    <source>
        <dbReference type="Proteomes" id="UP001417504"/>
    </source>
</evidence>
<dbReference type="Proteomes" id="UP001417504">
    <property type="component" value="Unassembled WGS sequence"/>
</dbReference>
<gene>
    <name evidence="2" type="ORF">Sjap_012907</name>
</gene>
<sequence length="330" mass="36384">MSTSSISNGNVDLDHGLVPCHGCGEDSILCGDFHLLALWGNMIKRTNDPNDHSIVGVYVPFHALAKSLDSEDSFINIFLLMESYNNEHITAYLGNVEFSSSKAEPRLPEMNMATQKGEADLSLPYLNAPYNTPLDVGCFTSHKSEYGCSSTVVSGTPTSNNRLKDTVHFNGSKQPTTRKERASSSPTMATTFGNAAQLPNLDATFNILFDTPTFDLLRFEDFSEESVSTEKKIVLRQLSENVEHRGNASGGSRSPVINRMDGRCSDVERGNNTNTIAYLVDGALSMLDHSHDNEDKRYGNVDVSEMDVEDYKNAWKMICGKRSSDEEPTN</sequence>
<evidence type="ECO:0000313" key="2">
    <source>
        <dbReference type="EMBL" id="KAK9123305.1"/>
    </source>
</evidence>
<protein>
    <submittedName>
        <fullName evidence="2">Uncharacterized protein</fullName>
    </submittedName>
</protein>
<dbReference type="AlphaFoldDB" id="A0AAP0IXR1"/>
<organism evidence="2 3">
    <name type="scientific">Stephania japonica</name>
    <dbReference type="NCBI Taxonomy" id="461633"/>
    <lineage>
        <taxon>Eukaryota</taxon>
        <taxon>Viridiplantae</taxon>
        <taxon>Streptophyta</taxon>
        <taxon>Embryophyta</taxon>
        <taxon>Tracheophyta</taxon>
        <taxon>Spermatophyta</taxon>
        <taxon>Magnoliopsida</taxon>
        <taxon>Ranunculales</taxon>
        <taxon>Menispermaceae</taxon>
        <taxon>Menispermoideae</taxon>
        <taxon>Cissampelideae</taxon>
        <taxon>Stephania</taxon>
    </lineage>
</organism>
<accession>A0AAP0IXR1</accession>
<proteinExistence type="predicted"/>
<feature type="region of interest" description="Disordered" evidence="1">
    <location>
        <begin position="157"/>
        <end position="187"/>
    </location>
</feature>
<reference evidence="2 3" key="1">
    <citation type="submission" date="2024-01" db="EMBL/GenBank/DDBJ databases">
        <title>Genome assemblies of Stephania.</title>
        <authorList>
            <person name="Yang L."/>
        </authorList>
    </citation>
    <scope>NUCLEOTIDE SEQUENCE [LARGE SCALE GENOMIC DNA]</scope>
    <source>
        <strain evidence="2">QJT</strain>
        <tissue evidence="2">Leaf</tissue>
    </source>
</reference>
<dbReference type="EMBL" id="JBBNAE010000005">
    <property type="protein sequence ID" value="KAK9123305.1"/>
    <property type="molecule type" value="Genomic_DNA"/>
</dbReference>
<comment type="caution">
    <text evidence="2">The sequence shown here is derived from an EMBL/GenBank/DDBJ whole genome shotgun (WGS) entry which is preliminary data.</text>
</comment>